<organism evidence="1 2">
    <name type="scientific">Chlamydomonas eustigma</name>
    <dbReference type="NCBI Taxonomy" id="1157962"/>
    <lineage>
        <taxon>Eukaryota</taxon>
        <taxon>Viridiplantae</taxon>
        <taxon>Chlorophyta</taxon>
        <taxon>core chlorophytes</taxon>
        <taxon>Chlorophyceae</taxon>
        <taxon>CS clade</taxon>
        <taxon>Chlamydomonadales</taxon>
        <taxon>Chlamydomonadaceae</taxon>
        <taxon>Chlamydomonas</taxon>
    </lineage>
</organism>
<comment type="caution">
    <text evidence="1">The sequence shown here is derived from an EMBL/GenBank/DDBJ whole genome shotgun (WGS) entry which is preliminary data.</text>
</comment>
<sequence>MHGPEQACRWRFCSWLERLKIAETESQFDRLRCEKQGFMLLNDPVTLRVSMIRLEGIGPKLLVSDLSTADVSLLRWRMEIRGNNAVEFGTIPVSLQDNPKSLHKCLADTCGERPSGFYSSITIGSLLPVRLPVMKGSIIEMVARRDRLDVIVTHPLDAAELSWKNTVTVPTAYKGPRELRFQQDLAPDCPVKLPIEYH</sequence>
<dbReference type="Proteomes" id="UP000232323">
    <property type="component" value="Unassembled WGS sequence"/>
</dbReference>
<accession>A0A250XIT4</accession>
<protein>
    <submittedName>
        <fullName evidence="1">Uncharacterized protein</fullName>
    </submittedName>
</protein>
<dbReference type="STRING" id="1157962.A0A250XIT4"/>
<dbReference type="OrthoDB" id="513278at2759"/>
<dbReference type="EMBL" id="BEGY01000089">
    <property type="protein sequence ID" value="GAX82988.1"/>
    <property type="molecule type" value="Genomic_DNA"/>
</dbReference>
<dbReference type="AlphaFoldDB" id="A0A250XIT4"/>
<gene>
    <name evidence="1" type="ORF">CEUSTIGMA_g10415.t1</name>
</gene>
<evidence type="ECO:0000313" key="1">
    <source>
        <dbReference type="EMBL" id="GAX82988.1"/>
    </source>
</evidence>
<name>A0A250XIT4_9CHLO</name>
<reference evidence="1 2" key="1">
    <citation type="submission" date="2017-08" db="EMBL/GenBank/DDBJ databases">
        <title>Acidophilic green algal genome provides insights into adaptation to an acidic environment.</title>
        <authorList>
            <person name="Hirooka S."/>
            <person name="Hirose Y."/>
            <person name="Kanesaki Y."/>
            <person name="Higuchi S."/>
            <person name="Fujiwara T."/>
            <person name="Onuma R."/>
            <person name="Era A."/>
            <person name="Ohbayashi R."/>
            <person name="Uzuka A."/>
            <person name="Nozaki H."/>
            <person name="Yoshikawa H."/>
            <person name="Miyagishima S.Y."/>
        </authorList>
    </citation>
    <scope>NUCLEOTIDE SEQUENCE [LARGE SCALE GENOMIC DNA]</scope>
    <source>
        <strain evidence="1 2">NIES-2499</strain>
    </source>
</reference>
<proteinExistence type="predicted"/>
<evidence type="ECO:0000313" key="2">
    <source>
        <dbReference type="Proteomes" id="UP000232323"/>
    </source>
</evidence>
<keyword evidence="2" id="KW-1185">Reference proteome</keyword>